<evidence type="ECO:0000256" key="1">
    <source>
        <dbReference type="SAM" id="MobiDB-lite"/>
    </source>
</evidence>
<dbReference type="EMBL" id="JAFNEN010000265">
    <property type="protein sequence ID" value="KAG8187630.1"/>
    <property type="molecule type" value="Genomic_DNA"/>
</dbReference>
<dbReference type="Proteomes" id="UP000827092">
    <property type="component" value="Unassembled WGS sequence"/>
</dbReference>
<protein>
    <submittedName>
        <fullName evidence="2">Uncharacterized protein</fullName>
    </submittedName>
</protein>
<name>A0AAV6UTP5_9ARAC</name>
<reference evidence="2 3" key="1">
    <citation type="journal article" date="2022" name="Nat. Ecol. Evol.">
        <title>A masculinizing supergene underlies an exaggerated male reproductive morph in a spider.</title>
        <authorList>
            <person name="Hendrickx F."/>
            <person name="De Corte Z."/>
            <person name="Sonet G."/>
            <person name="Van Belleghem S.M."/>
            <person name="Kostlbacher S."/>
            <person name="Vangestel C."/>
        </authorList>
    </citation>
    <scope>NUCLEOTIDE SEQUENCE [LARGE SCALE GENOMIC DNA]</scope>
    <source>
        <strain evidence="2">W744_W776</strain>
    </source>
</reference>
<proteinExistence type="predicted"/>
<gene>
    <name evidence="2" type="ORF">JTE90_027040</name>
</gene>
<dbReference type="AlphaFoldDB" id="A0AAV6UTP5"/>
<sequence>MAVLREDNNSQHMQEVAPHDDSQLQGCTAPCALTVQPPSAFPLHKKQHPQFCTVTSKCPSWTSSHMLDLSKCRHSAPSHRTAGHKSGSTVTFEVTTVRQSAKMTRNDTKWQSIFIDSRRLSWSLYLEFQKMPKALDALTSLFLDEFSGYS</sequence>
<evidence type="ECO:0000313" key="2">
    <source>
        <dbReference type="EMBL" id="KAG8187630.1"/>
    </source>
</evidence>
<comment type="caution">
    <text evidence="2">The sequence shown here is derived from an EMBL/GenBank/DDBJ whole genome shotgun (WGS) entry which is preliminary data.</text>
</comment>
<evidence type="ECO:0000313" key="3">
    <source>
        <dbReference type="Proteomes" id="UP000827092"/>
    </source>
</evidence>
<keyword evidence="3" id="KW-1185">Reference proteome</keyword>
<organism evidence="2 3">
    <name type="scientific">Oedothorax gibbosus</name>
    <dbReference type="NCBI Taxonomy" id="931172"/>
    <lineage>
        <taxon>Eukaryota</taxon>
        <taxon>Metazoa</taxon>
        <taxon>Ecdysozoa</taxon>
        <taxon>Arthropoda</taxon>
        <taxon>Chelicerata</taxon>
        <taxon>Arachnida</taxon>
        <taxon>Araneae</taxon>
        <taxon>Araneomorphae</taxon>
        <taxon>Entelegynae</taxon>
        <taxon>Araneoidea</taxon>
        <taxon>Linyphiidae</taxon>
        <taxon>Erigoninae</taxon>
        <taxon>Oedothorax</taxon>
    </lineage>
</organism>
<feature type="region of interest" description="Disordered" evidence="1">
    <location>
        <begin position="1"/>
        <end position="21"/>
    </location>
</feature>
<accession>A0AAV6UTP5</accession>